<evidence type="ECO:0000259" key="1">
    <source>
        <dbReference type="Pfam" id="PF00778"/>
    </source>
</evidence>
<evidence type="ECO:0000313" key="3">
    <source>
        <dbReference type="Proteomes" id="UP000019114"/>
    </source>
</evidence>
<evidence type="ECO:0000313" key="2">
    <source>
        <dbReference type="EMBL" id="ETW40079.1"/>
    </source>
</evidence>
<dbReference type="PANTHER" id="PTHR42509">
    <property type="entry name" value="DIX DOMAIN-CONTAINING PROTEIN"/>
    <property type="match status" value="1"/>
</dbReference>
<accession>W4IAJ0</accession>
<name>W4IAJ0_PLAFA</name>
<reference evidence="2 3" key="2">
    <citation type="submission" date="2013-02" db="EMBL/GenBank/DDBJ databases">
        <title>The Genome Sequence of Plasmodium falciparum NF135/5.C10.</title>
        <authorList>
            <consortium name="The Broad Institute Genome Sequencing Platform"/>
            <consortium name="The Broad Institute Genome Sequencing Center for Infectious Disease"/>
            <person name="Neafsey D."/>
            <person name="Cheeseman I."/>
            <person name="Volkman S."/>
            <person name="Adams J."/>
            <person name="Walker B."/>
            <person name="Young S.K."/>
            <person name="Zeng Q."/>
            <person name="Gargeya S."/>
            <person name="Fitzgerald M."/>
            <person name="Haas B."/>
            <person name="Abouelleil A."/>
            <person name="Alvarado L."/>
            <person name="Arachchi H.M."/>
            <person name="Berlin A.M."/>
            <person name="Chapman S.B."/>
            <person name="Dewar J."/>
            <person name="Goldberg J."/>
            <person name="Griggs A."/>
            <person name="Gujja S."/>
            <person name="Hansen M."/>
            <person name="Howarth C."/>
            <person name="Imamovic A."/>
            <person name="Larimer J."/>
            <person name="McCowan C."/>
            <person name="Murphy C."/>
            <person name="Neiman D."/>
            <person name="Pearson M."/>
            <person name="Priest M."/>
            <person name="Roberts A."/>
            <person name="Saif S."/>
            <person name="Shea T."/>
            <person name="Sisk P."/>
            <person name="Sykes S."/>
            <person name="Wortman J."/>
            <person name="Nusbaum C."/>
            <person name="Birren B."/>
        </authorList>
    </citation>
    <scope>NUCLEOTIDE SEQUENCE [LARGE SCALE GENOMIC DNA]</scope>
    <source>
        <strain evidence="2 3">NF135/5.C10</strain>
    </source>
</reference>
<dbReference type="Pfam" id="PF00778">
    <property type="entry name" value="DIX"/>
    <property type="match status" value="1"/>
</dbReference>
<dbReference type="Proteomes" id="UP000019114">
    <property type="component" value="Unassembled WGS sequence"/>
</dbReference>
<organism evidence="2 3">
    <name type="scientific">Plasmodium falciparum NF135/5.C10</name>
    <dbReference type="NCBI Taxonomy" id="1036726"/>
    <lineage>
        <taxon>Eukaryota</taxon>
        <taxon>Sar</taxon>
        <taxon>Alveolata</taxon>
        <taxon>Apicomplexa</taxon>
        <taxon>Aconoidasida</taxon>
        <taxon>Haemosporida</taxon>
        <taxon>Plasmodiidae</taxon>
        <taxon>Plasmodium</taxon>
        <taxon>Plasmodium (Laverania)</taxon>
    </lineage>
</organism>
<dbReference type="AlphaFoldDB" id="W4IAJ0"/>
<dbReference type="InterPro" id="IPR001158">
    <property type="entry name" value="DIX"/>
</dbReference>
<gene>
    <name evidence="2" type="ORF">PFNF135_06104</name>
</gene>
<reference evidence="2 3" key="1">
    <citation type="submission" date="2013-02" db="EMBL/GenBank/DDBJ databases">
        <title>The Genome Annotation of Plasmodium falciparum NF135/5.C10.</title>
        <authorList>
            <consortium name="The Broad Institute Genome Sequencing Platform"/>
            <consortium name="The Broad Institute Genome Sequencing Center for Infectious Disease"/>
            <person name="Neafsey D."/>
            <person name="Hoffman S."/>
            <person name="Volkman S."/>
            <person name="Rosenthal P."/>
            <person name="Walker B."/>
            <person name="Young S.K."/>
            <person name="Zeng Q."/>
            <person name="Gargeya S."/>
            <person name="Fitzgerald M."/>
            <person name="Haas B."/>
            <person name="Abouelleil A."/>
            <person name="Allen A.W."/>
            <person name="Alvarado L."/>
            <person name="Arachchi H.M."/>
            <person name="Berlin A.M."/>
            <person name="Chapman S.B."/>
            <person name="Gainer-Dewar J."/>
            <person name="Goldberg J."/>
            <person name="Griggs A."/>
            <person name="Gujja S."/>
            <person name="Hansen M."/>
            <person name="Howarth C."/>
            <person name="Imamovic A."/>
            <person name="Ireland A."/>
            <person name="Larimer J."/>
            <person name="McCowan C."/>
            <person name="Murphy C."/>
            <person name="Pearson M."/>
            <person name="Poon T.W."/>
            <person name="Priest M."/>
            <person name="Roberts A."/>
            <person name="Saif S."/>
            <person name="Shea T."/>
            <person name="Sisk P."/>
            <person name="Sykes S."/>
            <person name="Wortman J."/>
            <person name="Nusbaum C."/>
            <person name="Birren B."/>
        </authorList>
    </citation>
    <scope>NUCLEOTIDE SEQUENCE [LARGE SCALE GENOMIC DNA]</scope>
    <source>
        <strain evidence="2 3">NF135/5.C10</strain>
    </source>
</reference>
<proteinExistence type="predicted"/>
<dbReference type="EMBL" id="KI926126">
    <property type="protein sequence ID" value="ETW40079.1"/>
    <property type="molecule type" value="Genomic_DNA"/>
</dbReference>
<protein>
    <recommendedName>
        <fullName evidence="1">DIX domain-containing protein</fullName>
    </recommendedName>
</protein>
<feature type="domain" description="DIX" evidence="1">
    <location>
        <begin position="5"/>
        <end position="52"/>
    </location>
</feature>
<sequence length="63" mass="7425">MSKPTVVFYHIINDKEDKNSQNVFYILKPIGSITLKDIKHEFPLMGTYHFSITFISPFHNMLH</sequence>
<dbReference type="PANTHER" id="PTHR42509:SF1">
    <property type="entry name" value="DIX DOMAIN-CONTAINING PROTEIN"/>
    <property type="match status" value="1"/>
</dbReference>